<reference evidence="2" key="2">
    <citation type="submission" date="2020-10" db="UniProtKB">
        <authorList>
            <consortium name="WormBaseParasite"/>
        </authorList>
    </citation>
    <scope>IDENTIFICATION</scope>
</reference>
<evidence type="ECO:0000313" key="1">
    <source>
        <dbReference type="Proteomes" id="UP000492821"/>
    </source>
</evidence>
<name>A0A7E4V125_PANRE</name>
<dbReference type="Proteomes" id="UP000492821">
    <property type="component" value="Unassembled WGS sequence"/>
</dbReference>
<reference evidence="1" key="1">
    <citation type="journal article" date="2013" name="Genetics">
        <title>The draft genome and transcriptome of Panagrellus redivivus are shaped by the harsh demands of a free-living lifestyle.</title>
        <authorList>
            <person name="Srinivasan J."/>
            <person name="Dillman A.R."/>
            <person name="Macchietto M.G."/>
            <person name="Heikkinen L."/>
            <person name="Lakso M."/>
            <person name="Fracchia K.M."/>
            <person name="Antoshechkin I."/>
            <person name="Mortazavi A."/>
            <person name="Wong G."/>
            <person name="Sternberg P.W."/>
        </authorList>
    </citation>
    <scope>NUCLEOTIDE SEQUENCE [LARGE SCALE GENOMIC DNA]</scope>
    <source>
        <strain evidence="1">MT8872</strain>
    </source>
</reference>
<accession>A0A7E4V125</accession>
<proteinExistence type="predicted"/>
<sequence>MDKLFSSSGKLFLPLFSLLSRARSQKRDALFPCLFKPPSLQADCFRYLTPVPSLLIICLLKLQKAIRARTDRF</sequence>
<dbReference type="AlphaFoldDB" id="A0A7E4V125"/>
<keyword evidence="1" id="KW-1185">Reference proteome</keyword>
<dbReference type="WBParaSite" id="Pan_g15297.t1">
    <property type="protein sequence ID" value="Pan_g15297.t1"/>
    <property type="gene ID" value="Pan_g15297"/>
</dbReference>
<protein>
    <submittedName>
        <fullName evidence="2">Secreted protein</fullName>
    </submittedName>
</protein>
<evidence type="ECO:0000313" key="2">
    <source>
        <dbReference type="WBParaSite" id="Pan_g15297.t1"/>
    </source>
</evidence>
<organism evidence="1 2">
    <name type="scientific">Panagrellus redivivus</name>
    <name type="common">Microworm</name>
    <dbReference type="NCBI Taxonomy" id="6233"/>
    <lineage>
        <taxon>Eukaryota</taxon>
        <taxon>Metazoa</taxon>
        <taxon>Ecdysozoa</taxon>
        <taxon>Nematoda</taxon>
        <taxon>Chromadorea</taxon>
        <taxon>Rhabditida</taxon>
        <taxon>Tylenchina</taxon>
        <taxon>Panagrolaimomorpha</taxon>
        <taxon>Panagrolaimoidea</taxon>
        <taxon>Panagrolaimidae</taxon>
        <taxon>Panagrellus</taxon>
    </lineage>
</organism>